<dbReference type="PROSITE" id="PS51257">
    <property type="entry name" value="PROKAR_LIPOPROTEIN"/>
    <property type="match status" value="1"/>
</dbReference>
<reference evidence="1 2" key="1">
    <citation type="submission" date="2019-08" db="EMBL/GenBank/DDBJ databases">
        <title>In-depth cultivation of the pig gut microbiome towards novel bacterial diversity and tailored functional studies.</title>
        <authorList>
            <person name="Wylensek D."/>
            <person name="Hitch T.C.A."/>
            <person name="Clavel T."/>
        </authorList>
    </citation>
    <scope>NUCLEOTIDE SEQUENCE [LARGE SCALE GENOMIC DNA]</scope>
    <source>
        <strain evidence="1 2">Oil+RF-744-WCA-WT-11</strain>
    </source>
</reference>
<dbReference type="Proteomes" id="UP000481852">
    <property type="component" value="Unassembled WGS sequence"/>
</dbReference>
<name>A0A6L5X7P9_9FIRM</name>
<gene>
    <name evidence="1" type="ORF">FYJ35_10270</name>
</gene>
<organism evidence="1 2">
    <name type="scientific">Porcincola intestinalis</name>
    <dbReference type="NCBI Taxonomy" id="2606632"/>
    <lineage>
        <taxon>Bacteria</taxon>
        <taxon>Bacillati</taxon>
        <taxon>Bacillota</taxon>
        <taxon>Clostridia</taxon>
        <taxon>Lachnospirales</taxon>
        <taxon>Lachnospiraceae</taxon>
        <taxon>Porcincola</taxon>
    </lineage>
</organism>
<comment type="caution">
    <text evidence="1">The sequence shown here is derived from an EMBL/GenBank/DDBJ whole genome shotgun (WGS) entry which is preliminary data.</text>
</comment>
<accession>A0A6L5X7P9</accession>
<dbReference type="EMBL" id="VULZ01000011">
    <property type="protein sequence ID" value="MSS15415.1"/>
    <property type="molecule type" value="Genomic_DNA"/>
</dbReference>
<evidence type="ECO:0000313" key="2">
    <source>
        <dbReference type="Proteomes" id="UP000481852"/>
    </source>
</evidence>
<keyword evidence="2" id="KW-1185">Reference proteome</keyword>
<dbReference type="RefSeq" id="WP_154526235.1">
    <property type="nucleotide sequence ID" value="NZ_JAXFDQ010000011.1"/>
</dbReference>
<proteinExistence type="predicted"/>
<dbReference type="AlphaFoldDB" id="A0A6L5X7P9"/>
<evidence type="ECO:0000313" key="1">
    <source>
        <dbReference type="EMBL" id="MSS15415.1"/>
    </source>
</evidence>
<sequence length="216" mass="24783">MEKMAHKLRIIGILIISFACMTSTVYAKGIVDNPDQPFSITVSEPYISEESVQYFNDNNKLETAAEGTQNRLNFTVEINNITNQDYKNVWYRISLNEEVKPFLAAGIVTFTSDKMDILSKEHAFDPSIEDKEDSPKIWGFTYEWGSLLTTTEEFQEVTYYDKTGKEIHYTPEEIMEALKNVSISVHWKGGKQEVTLPLILEKYEPVTENVTEKADD</sequence>
<protein>
    <submittedName>
        <fullName evidence="1">Uncharacterized protein</fullName>
    </submittedName>
</protein>